<name>A0AAE3MDP4_9BACT</name>
<reference evidence="2" key="1">
    <citation type="submission" date="2022-10" db="EMBL/GenBank/DDBJ databases">
        <authorList>
            <person name="Yu W.X."/>
        </authorList>
    </citation>
    <scope>NUCLEOTIDE SEQUENCE</scope>
    <source>
        <strain evidence="2">D04</strain>
    </source>
</reference>
<dbReference type="SUPFAM" id="SSF50156">
    <property type="entry name" value="PDZ domain-like"/>
    <property type="match status" value="1"/>
</dbReference>
<dbReference type="GO" id="GO:0004175">
    <property type="term" value="F:endopeptidase activity"/>
    <property type="evidence" value="ECO:0007669"/>
    <property type="project" value="TreeGrafter"/>
</dbReference>
<gene>
    <name evidence="2" type="ORF">OM074_08635</name>
</gene>
<dbReference type="GO" id="GO:0030288">
    <property type="term" value="C:outer membrane-bounded periplasmic space"/>
    <property type="evidence" value="ECO:0007669"/>
    <property type="project" value="TreeGrafter"/>
</dbReference>
<comment type="caution">
    <text evidence="2">The sequence shown here is derived from an EMBL/GenBank/DDBJ whole genome shotgun (WGS) entry which is preliminary data.</text>
</comment>
<dbReference type="PANTHER" id="PTHR32060">
    <property type="entry name" value="TAIL-SPECIFIC PROTEASE"/>
    <property type="match status" value="1"/>
</dbReference>
<dbReference type="InterPro" id="IPR041489">
    <property type="entry name" value="PDZ_6"/>
</dbReference>
<dbReference type="Pfam" id="PF17820">
    <property type="entry name" value="PDZ_6"/>
    <property type="match status" value="1"/>
</dbReference>
<dbReference type="InterPro" id="IPR041613">
    <property type="entry name" value="Pept_S41_N"/>
</dbReference>
<keyword evidence="3" id="KW-1185">Reference proteome</keyword>
<organism evidence="2 3">
    <name type="scientific">Plebeiibacterium marinum</name>
    <dbReference type="NCBI Taxonomy" id="2992111"/>
    <lineage>
        <taxon>Bacteria</taxon>
        <taxon>Pseudomonadati</taxon>
        <taxon>Bacteroidota</taxon>
        <taxon>Bacteroidia</taxon>
        <taxon>Marinilabiliales</taxon>
        <taxon>Marinilabiliaceae</taxon>
        <taxon>Plebeiibacterium</taxon>
    </lineage>
</organism>
<dbReference type="SMART" id="SM00245">
    <property type="entry name" value="TSPc"/>
    <property type="match status" value="1"/>
</dbReference>
<evidence type="ECO:0000313" key="2">
    <source>
        <dbReference type="EMBL" id="MCW3805695.1"/>
    </source>
</evidence>
<dbReference type="GO" id="GO:0007165">
    <property type="term" value="P:signal transduction"/>
    <property type="evidence" value="ECO:0007669"/>
    <property type="project" value="TreeGrafter"/>
</dbReference>
<evidence type="ECO:0000259" key="1">
    <source>
        <dbReference type="PROSITE" id="PS50106"/>
    </source>
</evidence>
<dbReference type="PANTHER" id="PTHR32060:SF30">
    <property type="entry name" value="CARBOXY-TERMINAL PROCESSING PROTEASE CTPA"/>
    <property type="match status" value="1"/>
</dbReference>
<dbReference type="AlphaFoldDB" id="A0AAE3MDP4"/>
<sequence length="452" mass="51784">MKRLSYYFFVVLPIVLFFASCEDDKEEKDFLKINTFINENMEIYYLWNDLMPELDPAHQEDPEDYFYELIYDDVDRWSFITDDAQELSNYFAGIVKEMGYSLQFYYAYENNTTDVVAIIQYVEPDSPADKAGLTRGDIIIKVNGESLTINNYRDLYNEEELVVGKGELVNDVFEDLTPSVSLLAEELQINPILTTNIFEDNGHKVGYLAYTSFINEFDDDLKAVFANFKSEGISDLILDLRYNGGGSVATAKLLAGMIGPASINGDIFIRISYNDFLNDYFNNDPETEEGWNEDYFELDENNLNLGRLYVLTTSGTASASEMVMYSLMPYMEVIQIGEQTHGKYYASITIDDDNNQKDHNWAIQPIIMRSENKTNNIDYTQGLIPDEKMYDNYSYALGDENEVLTAAALDMIWGTSKAKESLKGVKALPKRVASELKTERHPMQYEMVVDIK</sequence>
<dbReference type="SUPFAM" id="SSF52096">
    <property type="entry name" value="ClpP/crotonase"/>
    <property type="match status" value="1"/>
</dbReference>
<dbReference type="EMBL" id="JAPDPI010000015">
    <property type="protein sequence ID" value="MCW3805695.1"/>
    <property type="molecule type" value="Genomic_DNA"/>
</dbReference>
<proteinExistence type="predicted"/>
<dbReference type="InterPro" id="IPR036034">
    <property type="entry name" value="PDZ_sf"/>
</dbReference>
<dbReference type="InterPro" id="IPR001478">
    <property type="entry name" value="PDZ"/>
</dbReference>
<protein>
    <submittedName>
        <fullName evidence="2">S41 family peptidase</fullName>
    </submittedName>
</protein>
<dbReference type="CDD" id="cd07561">
    <property type="entry name" value="Peptidase_S41_CPP_like"/>
    <property type="match status" value="1"/>
</dbReference>
<dbReference type="Gene3D" id="2.30.42.10">
    <property type="match status" value="1"/>
</dbReference>
<dbReference type="InterPro" id="IPR005151">
    <property type="entry name" value="Tail-specific_protease"/>
</dbReference>
<dbReference type="Pfam" id="PF03572">
    <property type="entry name" value="Peptidase_S41"/>
    <property type="match status" value="1"/>
</dbReference>
<dbReference type="InterPro" id="IPR029045">
    <property type="entry name" value="ClpP/crotonase-like_dom_sf"/>
</dbReference>
<dbReference type="RefSeq" id="WP_301199062.1">
    <property type="nucleotide sequence ID" value="NZ_JAPDPI010000015.1"/>
</dbReference>
<dbReference type="PROSITE" id="PS51257">
    <property type="entry name" value="PROKAR_LIPOPROTEIN"/>
    <property type="match status" value="1"/>
</dbReference>
<dbReference type="Gene3D" id="3.30.750.170">
    <property type="match status" value="1"/>
</dbReference>
<dbReference type="SMART" id="SM00228">
    <property type="entry name" value="PDZ"/>
    <property type="match status" value="1"/>
</dbReference>
<dbReference type="GO" id="GO:0008236">
    <property type="term" value="F:serine-type peptidase activity"/>
    <property type="evidence" value="ECO:0007669"/>
    <property type="project" value="InterPro"/>
</dbReference>
<dbReference type="Gene3D" id="3.90.226.10">
    <property type="entry name" value="2-enoyl-CoA Hydratase, Chain A, domain 1"/>
    <property type="match status" value="1"/>
</dbReference>
<dbReference type="Proteomes" id="UP001207408">
    <property type="component" value="Unassembled WGS sequence"/>
</dbReference>
<dbReference type="Pfam" id="PF18294">
    <property type="entry name" value="Pept_S41_N"/>
    <property type="match status" value="1"/>
</dbReference>
<feature type="domain" description="PDZ" evidence="1">
    <location>
        <begin position="97"/>
        <end position="147"/>
    </location>
</feature>
<dbReference type="GO" id="GO:0006508">
    <property type="term" value="P:proteolysis"/>
    <property type="evidence" value="ECO:0007669"/>
    <property type="project" value="InterPro"/>
</dbReference>
<dbReference type="PROSITE" id="PS50106">
    <property type="entry name" value="PDZ"/>
    <property type="match status" value="1"/>
</dbReference>
<accession>A0AAE3MDP4</accession>
<evidence type="ECO:0000313" key="3">
    <source>
        <dbReference type="Proteomes" id="UP001207408"/>
    </source>
</evidence>